<evidence type="ECO:0000313" key="1">
    <source>
        <dbReference type="EMBL" id="RXW14013.1"/>
    </source>
</evidence>
<accession>A0A4Q2D3X5</accession>
<organism evidence="1 2">
    <name type="scientific">Candolleomyces aberdarensis</name>
    <dbReference type="NCBI Taxonomy" id="2316362"/>
    <lineage>
        <taxon>Eukaryota</taxon>
        <taxon>Fungi</taxon>
        <taxon>Dikarya</taxon>
        <taxon>Basidiomycota</taxon>
        <taxon>Agaricomycotina</taxon>
        <taxon>Agaricomycetes</taxon>
        <taxon>Agaricomycetidae</taxon>
        <taxon>Agaricales</taxon>
        <taxon>Agaricineae</taxon>
        <taxon>Psathyrellaceae</taxon>
        <taxon>Candolleomyces</taxon>
    </lineage>
</organism>
<dbReference type="OrthoDB" id="10468867at2759"/>
<sequence length="79" mass="8904">MRFDCLLINSASRALINIHSAVSHLSHFCAIISRSGNADNRPIYDLNPPRFALGWHSTLFHHATQSLFPSFGFFRIHGP</sequence>
<dbReference type="Proteomes" id="UP000290288">
    <property type="component" value="Unassembled WGS sequence"/>
</dbReference>
<protein>
    <submittedName>
        <fullName evidence="1">Uncharacterized protein</fullName>
    </submittedName>
</protein>
<gene>
    <name evidence="1" type="ORF">EST38_g11844</name>
</gene>
<dbReference type="STRING" id="2316362.A0A4Q2D3X5"/>
<name>A0A4Q2D3X5_9AGAR</name>
<dbReference type="EMBL" id="SDEE01000783">
    <property type="protein sequence ID" value="RXW14013.1"/>
    <property type="molecule type" value="Genomic_DNA"/>
</dbReference>
<evidence type="ECO:0000313" key="2">
    <source>
        <dbReference type="Proteomes" id="UP000290288"/>
    </source>
</evidence>
<comment type="caution">
    <text evidence="1">The sequence shown here is derived from an EMBL/GenBank/DDBJ whole genome shotgun (WGS) entry which is preliminary data.</text>
</comment>
<keyword evidence="2" id="KW-1185">Reference proteome</keyword>
<dbReference type="AlphaFoldDB" id="A0A4Q2D3X5"/>
<proteinExistence type="predicted"/>
<reference evidence="1 2" key="1">
    <citation type="submission" date="2019-01" db="EMBL/GenBank/DDBJ databases">
        <title>Draft genome sequence of Psathyrella aberdarensis IHI B618.</title>
        <authorList>
            <person name="Buettner E."/>
            <person name="Kellner H."/>
        </authorList>
    </citation>
    <scope>NUCLEOTIDE SEQUENCE [LARGE SCALE GENOMIC DNA]</scope>
    <source>
        <strain evidence="1 2">IHI B618</strain>
    </source>
</reference>